<protein>
    <submittedName>
        <fullName evidence="1">Uncharacterized protein</fullName>
    </submittedName>
</protein>
<reference evidence="1" key="2">
    <citation type="submission" date="2020-09" db="EMBL/GenBank/DDBJ databases">
        <authorList>
            <person name="Sun Q."/>
            <person name="Zhou Y."/>
        </authorList>
    </citation>
    <scope>NUCLEOTIDE SEQUENCE</scope>
    <source>
        <strain evidence="1">CGMCC 1.12726</strain>
    </source>
</reference>
<dbReference type="RefSeq" id="WP_188449656.1">
    <property type="nucleotide sequence ID" value="NZ_BMFO01000003.1"/>
</dbReference>
<gene>
    <name evidence="1" type="ORF">GCM10010960_15670</name>
</gene>
<accession>A0A917FQF0</accession>
<dbReference type="AlphaFoldDB" id="A0A917FQF0"/>
<organism evidence="1 2">
    <name type="scientific">Arenimonas maotaiensis</name>
    <dbReference type="NCBI Taxonomy" id="1446479"/>
    <lineage>
        <taxon>Bacteria</taxon>
        <taxon>Pseudomonadati</taxon>
        <taxon>Pseudomonadota</taxon>
        <taxon>Gammaproteobacteria</taxon>
        <taxon>Lysobacterales</taxon>
        <taxon>Lysobacteraceae</taxon>
        <taxon>Arenimonas</taxon>
    </lineage>
</organism>
<evidence type="ECO:0000313" key="2">
    <source>
        <dbReference type="Proteomes" id="UP000632858"/>
    </source>
</evidence>
<comment type="caution">
    <text evidence="1">The sequence shown here is derived from an EMBL/GenBank/DDBJ whole genome shotgun (WGS) entry which is preliminary data.</text>
</comment>
<dbReference type="Proteomes" id="UP000632858">
    <property type="component" value="Unassembled WGS sequence"/>
</dbReference>
<proteinExistence type="predicted"/>
<dbReference type="EMBL" id="BMFO01000003">
    <property type="protein sequence ID" value="GGF94822.1"/>
    <property type="molecule type" value="Genomic_DNA"/>
</dbReference>
<reference evidence="1" key="1">
    <citation type="journal article" date="2014" name="Int. J. Syst. Evol. Microbiol.">
        <title>Complete genome sequence of Corynebacterium casei LMG S-19264T (=DSM 44701T), isolated from a smear-ripened cheese.</title>
        <authorList>
            <consortium name="US DOE Joint Genome Institute (JGI-PGF)"/>
            <person name="Walter F."/>
            <person name="Albersmeier A."/>
            <person name="Kalinowski J."/>
            <person name="Ruckert C."/>
        </authorList>
    </citation>
    <scope>NUCLEOTIDE SEQUENCE</scope>
    <source>
        <strain evidence="1">CGMCC 1.12726</strain>
    </source>
</reference>
<sequence>MNPPDDRHRELLAKRRQLQARRERDACRATVAHELAALDAAGTPYALIWPEQLRERWLGRRFPWDIGRIRWAAVPGSERIPWQDPTARDAACLATLTALWPAPDEALTLVWGNALKPGLRLRADAVRQHLRELLDADFDAWLSSETGDWLLECYHEGEIAYGRLPG</sequence>
<keyword evidence="2" id="KW-1185">Reference proteome</keyword>
<name>A0A917FQF0_9GAMM</name>
<evidence type="ECO:0000313" key="1">
    <source>
        <dbReference type="EMBL" id="GGF94822.1"/>
    </source>
</evidence>